<proteinExistence type="predicted"/>
<dbReference type="EMBL" id="JAHLJV010000086">
    <property type="protein sequence ID" value="KAK1573782.1"/>
    <property type="molecule type" value="Genomic_DNA"/>
</dbReference>
<evidence type="ECO:0000313" key="1">
    <source>
        <dbReference type="EMBL" id="KAK1573782.1"/>
    </source>
</evidence>
<organism evidence="1 2">
    <name type="scientific">Colletotrichum navitas</name>
    <dbReference type="NCBI Taxonomy" id="681940"/>
    <lineage>
        <taxon>Eukaryota</taxon>
        <taxon>Fungi</taxon>
        <taxon>Dikarya</taxon>
        <taxon>Ascomycota</taxon>
        <taxon>Pezizomycotina</taxon>
        <taxon>Sordariomycetes</taxon>
        <taxon>Hypocreomycetidae</taxon>
        <taxon>Glomerellales</taxon>
        <taxon>Glomerellaceae</taxon>
        <taxon>Colletotrichum</taxon>
        <taxon>Colletotrichum graminicola species complex</taxon>
    </lineage>
</organism>
<dbReference type="AlphaFoldDB" id="A0AAD8PPE6"/>
<reference evidence="1" key="1">
    <citation type="submission" date="2021-06" db="EMBL/GenBank/DDBJ databases">
        <title>Comparative genomics, transcriptomics and evolutionary studies reveal genomic signatures of adaptation to plant cell wall in hemibiotrophic fungi.</title>
        <authorList>
            <consortium name="DOE Joint Genome Institute"/>
            <person name="Baroncelli R."/>
            <person name="Diaz J.F."/>
            <person name="Benocci T."/>
            <person name="Peng M."/>
            <person name="Battaglia E."/>
            <person name="Haridas S."/>
            <person name="Andreopoulos W."/>
            <person name="Labutti K."/>
            <person name="Pangilinan J."/>
            <person name="Floch G.L."/>
            <person name="Makela M.R."/>
            <person name="Henrissat B."/>
            <person name="Grigoriev I.V."/>
            <person name="Crouch J.A."/>
            <person name="De Vries R.P."/>
            <person name="Sukno S.A."/>
            <person name="Thon M.R."/>
        </authorList>
    </citation>
    <scope>NUCLEOTIDE SEQUENCE</scope>
    <source>
        <strain evidence="1">CBS 125086</strain>
    </source>
</reference>
<protein>
    <submittedName>
        <fullName evidence="1">Uncharacterized protein</fullName>
    </submittedName>
</protein>
<comment type="caution">
    <text evidence="1">The sequence shown here is derived from an EMBL/GenBank/DDBJ whole genome shotgun (WGS) entry which is preliminary data.</text>
</comment>
<keyword evidence="2" id="KW-1185">Reference proteome</keyword>
<sequence length="152" mass="16805">MSMLFFTASNPWQIFFPSGGPRTIMLGFFFLLLSYPAYCLLAQRLAQPKEATRHCQTWPIRPSHPVLPRHLSLSLDILAGTSSTCLLHTPPSPPPPSRYGPSTLVALPFSMVLPPLGGSPQFRSWDTVRSRMTAADCSSISIGFHLPRPREA</sequence>
<gene>
    <name evidence="1" type="ORF">LY79DRAFT_399323</name>
</gene>
<dbReference type="GeneID" id="85437248"/>
<dbReference type="Proteomes" id="UP001230504">
    <property type="component" value="Unassembled WGS sequence"/>
</dbReference>
<name>A0AAD8PPE6_9PEZI</name>
<evidence type="ECO:0000313" key="2">
    <source>
        <dbReference type="Proteomes" id="UP001230504"/>
    </source>
</evidence>
<accession>A0AAD8PPE6</accession>
<dbReference type="RefSeq" id="XP_060409367.1">
    <property type="nucleotide sequence ID" value="XM_060553008.1"/>
</dbReference>